<sequence length="225" mass="24193">MGHGDRGDRGGPARATAGGEAAKLPSGRHRLSRDYVASNQRARILRAVTEIVGGKGYAQLTIDAIVGASAISKKTFYEHFRNKEEAFFAAFDSIAARMLAAFDDAAAGRREPDARLRAGLGALLELLAAEPLAARMGVVEVLAAGPEAVARRDRIKQHFSTIVVEHLLAMYPDFPEPELAAEVIVGGVHEVLYSRISRGEAHALPAVRRGLVRMYAIPALPRTPH</sequence>
<protein>
    <submittedName>
        <fullName evidence="5">TetR/AcrR family transcriptional regulator</fullName>
    </submittedName>
</protein>
<dbReference type="Pfam" id="PF00440">
    <property type="entry name" value="TetR_N"/>
    <property type="match status" value="1"/>
</dbReference>
<dbReference type="PANTHER" id="PTHR43479">
    <property type="entry name" value="ACREF/ENVCD OPERON REPRESSOR-RELATED"/>
    <property type="match status" value="1"/>
</dbReference>
<dbReference type="Proteomes" id="UP001596972">
    <property type="component" value="Unassembled WGS sequence"/>
</dbReference>
<evidence type="ECO:0000313" key="5">
    <source>
        <dbReference type="EMBL" id="MFD0901299.1"/>
    </source>
</evidence>
<gene>
    <name evidence="5" type="ORF">ACFQ11_12935</name>
</gene>
<feature type="domain" description="HTH tetR-type" evidence="4">
    <location>
        <begin position="38"/>
        <end position="98"/>
    </location>
</feature>
<evidence type="ECO:0000313" key="6">
    <source>
        <dbReference type="Proteomes" id="UP001596972"/>
    </source>
</evidence>
<feature type="compositionally biased region" description="Basic and acidic residues" evidence="3">
    <location>
        <begin position="1"/>
        <end position="11"/>
    </location>
</feature>
<dbReference type="EMBL" id="JBHTJA010000019">
    <property type="protein sequence ID" value="MFD0901299.1"/>
    <property type="molecule type" value="Genomic_DNA"/>
</dbReference>
<dbReference type="InterPro" id="IPR050624">
    <property type="entry name" value="HTH-type_Tx_Regulator"/>
</dbReference>
<feature type="DNA-binding region" description="H-T-H motif" evidence="2">
    <location>
        <begin position="61"/>
        <end position="80"/>
    </location>
</feature>
<organism evidence="5 6">
    <name type="scientific">Actinomadura sediminis</name>
    <dbReference type="NCBI Taxonomy" id="1038904"/>
    <lineage>
        <taxon>Bacteria</taxon>
        <taxon>Bacillati</taxon>
        <taxon>Actinomycetota</taxon>
        <taxon>Actinomycetes</taxon>
        <taxon>Streptosporangiales</taxon>
        <taxon>Thermomonosporaceae</taxon>
        <taxon>Actinomadura</taxon>
    </lineage>
</organism>
<evidence type="ECO:0000256" key="1">
    <source>
        <dbReference type="ARBA" id="ARBA00023125"/>
    </source>
</evidence>
<dbReference type="PRINTS" id="PR00455">
    <property type="entry name" value="HTHTETR"/>
</dbReference>
<accession>A0ABW3EP90</accession>
<evidence type="ECO:0000256" key="2">
    <source>
        <dbReference type="PROSITE-ProRule" id="PRU00335"/>
    </source>
</evidence>
<dbReference type="Gene3D" id="1.10.357.10">
    <property type="entry name" value="Tetracycline Repressor, domain 2"/>
    <property type="match status" value="1"/>
</dbReference>
<keyword evidence="6" id="KW-1185">Reference proteome</keyword>
<keyword evidence="1 2" id="KW-0238">DNA-binding</keyword>
<dbReference type="InterPro" id="IPR009057">
    <property type="entry name" value="Homeodomain-like_sf"/>
</dbReference>
<dbReference type="PANTHER" id="PTHR43479:SF11">
    <property type="entry name" value="ACREF_ENVCD OPERON REPRESSOR-RELATED"/>
    <property type="match status" value="1"/>
</dbReference>
<name>A0ABW3EP90_9ACTN</name>
<comment type="caution">
    <text evidence="5">The sequence shown here is derived from an EMBL/GenBank/DDBJ whole genome shotgun (WGS) entry which is preliminary data.</text>
</comment>
<evidence type="ECO:0000259" key="4">
    <source>
        <dbReference type="PROSITE" id="PS50977"/>
    </source>
</evidence>
<evidence type="ECO:0000256" key="3">
    <source>
        <dbReference type="SAM" id="MobiDB-lite"/>
    </source>
</evidence>
<dbReference type="RefSeq" id="WP_378298519.1">
    <property type="nucleotide sequence ID" value="NZ_JBHTJA010000019.1"/>
</dbReference>
<proteinExistence type="predicted"/>
<dbReference type="InterPro" id="IPR001647">
    <property type="entry name" value="HTH_TetR"/>
</dbReference>
<reference evidence="6" key="1">
    <citation type="journal article" date="2019" name="Int. J. Syst. Evol. Microbiol.">
        <title>The Global Catalogue of Microorganisms (GCM) 10K type strain sequencing project: providing services to taxonomists for standard genome sequencing and annotation.</title>
        <authorList>
            <consortium name="The Broad Institute Genomics Platform"/>
            <consortium name="The Broad Institute Genome Sequencing Center for Infectious Disease"/>
            <person name="Wu L."/>
            <person name="Ma J."/>
        </authorList>
    </citation>
    <scope>NUCLEOTIDE SEQUENCE [LARGE SCALE GENOMIC DNA]</scope>
    <source>
        <strain evidence="6">JCM 31202</strain>
    </source>
</reference>
<dbReference type="SUPFAM" id="SSF46689">
    <property type="entry name" value="Homeodomain-like"/>
    <property type="match status" value="1"/>
</dbReference>
<feature type="region of interest" description="Disordered" evidence="3">
    <location>
        <begin position="1"/>
        <end position="27"/>
    </location>
</feature>
<dbReference type="PROSITE" id="PS50977">
    <property type="entry name" value="HTH_TETR_2"/>
    <property type="match status" value="1"/>
</dbReference>
<feature type="compositionally biased region" description="Low complexity" evidence="3">
    <location>
        <begin position="12"/>
        <end position="22"/>
    </location>
</feature>